<keyword evidence="2" id="KW-1185">Reference proteome</keyword>
<reference evidence="1" key="1">
    <citation type="submission" date="2022-07" db="EMBL/GenBank/DDBJ databases">
        <title>Genome sequencing of Photobacterium atrarenae GJH2-4.</title>
        <authorList>
            <person name="Park S.-J."/>
        </authorList>
    </citation>
    <scope>NUCLEOTIDE SEQUENCE</scope>
    <source>
        <strain evidence="1">GJH2-4</strain>
    </source>
</reference>
<organism evidence="1 2">
    <name type="scientific">Photobacterium atrarenae</name>
    <dbReference type="NCBI Taxonomy" id="865757"/>
    <lineage>
        <taxon>Bacteria</taxon>
        <taxon>Pseudomonadati</taxon>
        <taxon>Pseudomonadota</taxon>
        <taxon>Gammaproteobacteria</taxon>
        <taxon>Vibrionales</taxon>
        <taxon>Vibrionaceae</taxon>
        <taxon>Photobacterium</taxon>
    </lineage>
</organism>
<evidence type="ECO:0008006" key="3">
    <source>
        <dbReference type="Google" id="ProtNLM"/>
    </source>
</evidence>
<dbReference type="Proteomes" id="UP001057998">
    <property type="component" value="Chromosome 2"/>
</dbReference>
<sequence>MTTFEPVFPTMQQVVASVKRGFSLYQCWRQQKRRTHYLTDLPAHLREDIGLDRLTAMPPNTVAEQQHSCAGKAKQK</sequence>
<proteinExistence type="predicted"/>
<evidence type="ECO:0000313" key="1">
    <source>
        <dbReference type="EMBL" id="UTV30599.1"/>
    </source>
</evidence>
<protein>
    <recommendedName>
        <fullName evidence="3">DUF1127 domain-containing protein</fullName>
    </recommendedName>
</protein>
<dbReference type="RefSeq" id="WP_255391960.1">
    <property type="nucleotide sequence ID" value="NZ_CP101509.1"/>
</dbReference>
<evidence type="ECO:0000313" key="2">
    <source>
        <dbReference type="Proteomes" id="UP001057998"/>
    </source>
</evidence>
<accession>A0ABY5GND5</accession>
<name>A0ABY5GND5_9GAMM</name>
<dbReference type="EMBL" id="CP101509">
    <property type="protein sequence ID" value="UTV30599.1"/>
    <property type="molecule type" value="Genomic_DNA"/>
</dbReference>
<gene>
    <name evidence="1" type="ORF">NNL38_18725</name>
</gene>